<reference evidence="1 2" key="1">
    <citation type="submission" date="2020-11" db="EMBL/GenBank/DDBJ databases">
        <authorList>
            <person name="Kim M.K."/>
        </authorList>
    </citation>
    <scope>NUCLEOTIDE SEQUENCE [LARGE SCALE GENOMIC DNA]</scope>
    <source>
        <strain evidence="1 2">BT662</strain>
    </source>
</reference>
<dbReference type="EMBL" id="JADQDM010000016">
    <property type="protein sequence ID" value="MBF9223605.1"/>
    <property type="molecule type" value="Genomic_DNA"/>
</dbReference>
<comment type="caution">
    <text evidence="1">The sequence shown here is derived from an EMBL/GenBank/DDBJ whole genome shotgun (WGS) entry which is preliminary data.</text>
</comment>
<proteinExistence type="predicted"/>
<dbReference type="RefSeq" id="WP_196295024.1">
    <property type="nucleotide sequence ID" value="NZ_JADQDM010000016.1"/>
</dbReference>
<evidence type="ECO:0000313" key="2">
    <source>
        <dbReference type="Proteomes" id="UP000618931"/>
    </source>
</evidence>
<gene>
    <name evidence="1" type="ORF">I2H31_21045</name>
</gene>
<sequence length="159" mass="17894">MYDAICYVLANDRLADTVLQVLERYLSYHNPITEDYEDFGVDYTSEYDMLRYFQEHPDLAVTRYWNGPQAIGGGHPHISPNHALLDSSAPKIMAGAHFLADGHLVISLTIESNDEAEDLMLVELKQFLQSSTGLISYVDYSNFLSFDSAAEFKAICDSL</sequence>
<organism evidence="1 2">
    <name type="scientific">Hymenobacter ruricola</name>
    <dbReference type="NCBI Taxonomy" id="2791023"/>
    <lineage>
        <taxon>Bacteria</taxon>
        <taxon>Pseudomonadati</taxon>
        <taxon>Bacteroidota</taxon>
        <taxon>Cytophagia</taxon>
        <taxon>Cytophagales</taxon>
        <taxon>Hymenobacteraceae</taxon>
        <taxon>Hymenobacter</taxon>
    </lineage>
</organism>
<name>A0ABS0I9J1_9BACT</name>
<protein>
    <submittedName>
        <fullName evidence="1">Uncharacterized protein</fullName>
    </submittedName>
</protein>
<dbReference type="Proteomes" id="UP000618931">
    <property type="component" value="Unassembled WGS sequence"/>
</dbReference>
<accession>A0ABS0I9J1</accession>
<keyword evidence="2" id="KW-1185">Reference proteome</keyword>
<evidence type="ECO:0000313" key="1">
    <source>
        <dbReference type="EMBL" id="MBF9223605.1"/>
    </source>
</evidence>